<dbReference type="Pfam" id="PF04185">
    <property type="entry name" value="Phosphoesterase"/>
    <property type="match status" value="1"/>
</dbReference>
<sequence>MAIRHILSLSIGLLSAMAHSASIQQVPTTPVKHVVVVMLQDESFDRYFGRYPIAENKPGEVAFHAKADTPKVAGFTKQVMTHNPNLTNPFRLAPAEPTCDLGYGPLAQKASYNHGQNNMFIWLDSEAPSNSINDDGCFPQSVMGYYDGNTVHALWEYAQHYALADHFFASDYSSTASGLINEIAGGTKGVLPKRVPGVDYHDDLIGNNYPLYDDGSSGRGLVHLTRANIGDLLNQHKVSWGAFVGGFAPTSHVSGRAVMASRSLNQQGSIEPDYIPSNEPFQYFKSTANPHHLPPLSDKTIGLSDQANHQYDLSLFWTALRNQQLPAVSFVIPKTGQNGHVGSSSPLDEQTFLQTLITRLQKSPQWSNTAVMLVWNNSDGWYDHITPPKAPRGMIGLGYGPRLPFLIVSPLAKHNYVEHKMLDQGSVLRFIEDNWQLGRLGKHTADYYAHSLDDMFAFHQQKTTS</sequence>
<evidence type="ECO:0000256" key="1">
    <source>
        <dbReference type="ARBA" id="ARBA00022801"/>
    </source>
</evidence>
<dbReference type="EC" id="3.1.4.3" evidence="3"/>
<dbReference type="InterPro" id="IPR017850">
    <property type="entry name" value="Alkaline_phosphatase_core_sf"/>
</dbReference>
<evidence type="ECO:0000313" key="4">
    <source>
        <dbReference type="Proteomes" id="UP000092544"/>
    </source>
</evidence>
<feature type="chain" id="PRO_5008378726" evidence="2">
    <location>
        <begin position="21"/>
        <end position="465"/>
    </location>
</feature>
<feature type="signal peptide" evidence="2">
    <location>
        <begin position="1"/>
        <end position="20"/>
    </location>
</feature>
<protein>
    <submittedName>
        <fullName evidence="3">Non-hemolytic phospholipase C</fullName>
        <ecNumber evidence="3">3.1.4.3</ecNumber>
    </submittedName>
</protein>
<keyword evidence="4" id="KW-1185">Reference proteome</keyword>
<accession>A0A1A8T239</accession>
<dbReference type="Proteomes" id="UP000092544">
    <property type="component" value="Unassembled WGS sequence"/>
</dbReference>
<reference evidence="3 4" key="1">
    <citation type="submission" date="2016-06" db="EMBL/GenBank/DDBJ databases">
        <authorList>
            <person name="Kjaerup R.B."/>
            <person name="Dalgaard T.S."/>
            <person name="Juul-Madsen H.R."/>
        </authorList>
    </citation>
    <scope>NUCLEOTIDE SEQUENCE [LARGE SCALE GENOMIC DNA]</scope>
    <source>
        <strain evidence="3 4">CECT 8886</strain>
    </source>
</reference>
<dbReference type="AlphaFoldDB" id="A0A1A8T239"/>
<dbReference type="RefSeq" id="WP_175365242.1">
    <property type="nucleotide sequence ID" value="NZ_FLOB01000001.1"/>
</dbReference>
<dbReference type="EMBL" id="FLOB01000001">
    <property type="protein sequence ID" value="SBS25748.1"/>
    <property type="molecule type" value="Genomic_DNA"/>
</dbReference>
<dbReference type="STRING" id="1792290.MSP8886_00376"/>
<keyword evidence="2" id="KW-0732">Signal</keyword>
<name>A0A1A8T239_9GAMM</name>
<dbReference type="GO" id="GO:0034480">
    <property type="term" value="F:phosphatidylcholine phospholipase C activity"/>
    <property type="evidence" value="ECO:0007669"/>
    <property type="project" value="UniProtKB-EC"/>
</dbReference>
<proteinExistence type="predicted"/>
<evidence type="ECO:0000313" key="3">
    <source>
        <dbReference type="EMBL" id="SBS25748.1"/>
    </source>
</evidence>
<organism evidence="3 4">
    <name type="scientific">Marinomonas spartinae</name>
    <dbReference type="NCBI Taxonomy" id="1792290"/>
    <lineage>
        <taxon>Bacteria</taxon>
        <taxon>Pseudomonadati</taxon>
        <taxon>Pseudomonadota</taxon>
        <taxon>Gammaproteobacteria</taxon>
        <taxon>Oceanospirillales</taxon>
        <taxon>Oceanospirillaceae</taxon>
        <taxon>Marinomonas</taxon>
    </lineage>
</organism>
<gene>
    <name evidence="3" type="primary">plcN_2</name>
    <name evidence="3" type="ORF">MSP8886_00376</name>
</gene>
<dbReference type="Gene3D" id="3.40.720.10">
    <property type="entry name" value="Alkaline Phosphatase, subunit A"/>
    <property type="match status" value="2"/>
</dbReference>
<dbReference type="CDD" id="cd16013">
    <property type="entry name" value="AcpA"/>
    <property type="match status" value="1"/>
</dbReference>
<dbReference type="InterPro" id="IPR007312">
    <property type="entry name" value="Phosphoesterase"/>
</dbReference>
<dbReference type="PANTHER" id="PTHR31956:SF1">
    <property type="entry name" value="NON-SPECIFIC PHOSPHOLIPASE C1"/>
    <property type="match status" value="1"/>
</dbReference>
<keyword evidence="1 3" id="KW-0378">Hydrolase</keyword>
<evidence type="ECO:0000256" key="2">
    <source>
        <dbReference type="SAM" id="SignalP"/>
    </source>
</evidence>
<dbReference type="PANTHER" id="PTHR31956">
    <property type="entry name" value="NON-SPECIFIC PHOSPHOLIPASE C4-RELATED"/>
    <property type="match status" value="1"/>
</dbReference>